<dbReference type="AlphaFoldDB" id="A0A318RSC5"/>
<dbReference type="SUPFAM" id="SSF48150">
    <property type="entry name" value="DNA-glycosylase"/>
    <property type="match status" value="1"/>
</dbReference>
<dbReference type="InterPro" id="IPR011257">
    <property type="entry name" value="DNA_glycosylase"/>
</dbReference>
<evidence type="ECO:0008006" key="4">
    <source>
        <dbReference type="Google" id="ProtNLM"/>
    </source>
</evidence>
<dbReference type="GO" id="GO:0003824">
    <property type="term" value="F:catalytic activity"/>
    <property type="evidence" value="ECO:0007669"/>
    <property type="project" value="InterPro"/>
</dbReference>
<organism evidence="2 3">
    <name type="scientific">Williamsia limnetica</name>
    <dbReference type="NCBI Taxonomy" id="882452"/>
    <lineage>
        <taxon>Bacteria</taxon>
        <taxon>Bacillati</taxon>
        <taxon>Actinomycetota</taxon>
        <taxon>Actinomycetes</taxon>
        <taxon>Mycobacteriales</taxon>
        <taxon>Nocardiaceae</taxon>
        <taxon>Williamsia</taxon>
    </lineage>
</organism>
<dbReference type="OrthoDB" id="5501430at2"/>
<gene>
    <name evidence="2" type="ORF">DFR67_111197</name>
</gene>
<feature type="region of interest" description="Disordered" evidence="1">
    <location>
        <begin position="1"/>
        <end position="20"/>
    </location>
</feature>
<protein>
    <recommendedName>
        <fullName evidence="4">3-methyladenine DNA glycosylase/8-oxoguanine DNA glycosylase</fullName>
    </recommendedName>
</protein>
<proteinExistence type="predicted"/>
<reference evidence="2 3" key="1">
    <citation type="submission" date="2018-06" db="EMBL/GenBank/DDBJ databases">
        <title>Genomic Encyclopedia of Type Strains, Phase IV (KMG-IV): sequencing the most valuable type-strain genomes for metagenomic binning, comparative biology and taxonomic classification.</title>
        <authorList>
            <person name="Goeker M."/>
        </authorList>
    </citation>
    <scope>NUCLEOTIDE SEQUENCE [LARGE SCALE GENOMIC DNA]</scope>
    <source>
        <strain evidence="2 3">DSM 45521</strain>
    </source>
</reference>
<evidence type="ECO:0000313" key="3">
    <source>
        <dbReference type="Proteomes" id="UP000247591"/>
    </source>
</evidence>
<comment type="caution">
    <text evidence="2">The sequence shown here is derived from an EMBL/GenBank/DDBJ whole genome shotgun (WGS) entry which is preliminary data.</text>
</comment>
<dbReference type="Gene3D" id="1.10.340.30">
    <property type="entry name" value="Hypothetical protein, domain 2"/>
    <property type="match status" value="1"/>
</dbReference>
<name>A0A318RSC5_WILLI</name>
<dbReference type="GO" id="GO:0006281">
    <property type="term" value="P:DNA repair"/>
    <property type="evidence" value="ECO:0007669"/>
    <property type="project" value="InterPro"/>
</dbReference>
<evidence type="ECO:0000256" key="1">
    <source>
        <dbReference type="SAM" id="MobiDB-lite"/>
    </source>
</evidence>
<dbReference type="Proteomes" id="UP000247591">
    <property type="component" value="Unassembled WGS sequence"/>
</dbReference>
<dbReference type="EMBL" id="QJSP01000011">
    <property type="protein sequence ID" value="PYE15121.1"/>
    <property type="molecule type" value="Genomic_DNA"/>
</dbReference>
<dbReference type="RefSeq" id="WP_110471122.1">
    <property type="nucleotide sequence ID" value="NZ_QJSP01000011.1"/>
</dbReference>
<keyword evidence="3" id="KW-1185">Reference proteome</keyword>
<sequence>MSDVGPGDDSPGPTPVSRLWTPPWPLDIRVTMGLHRRGSGDPAMKYAPNGSIWRAVHTPDGPGTLAVSRSGGAVLGRAWGPGSAWLLDQMPLMLGSEDNKEEFVVRDDIVGRLAHLGQGLRIGRTDRVWEALAAAVLEQKVTGREAWRAWRYIVNKYGEPAPGSPSMKVPPPREVWREIPQWEWHASGAEPPRRRTIVHAAGYDIERKVDRLELLRGIGPWTAAEVRYRAVGDADAVPVGDFHVPSLVGLALIGQRIDDDRMLELLEPYAGHRFRVIRLIMLYTKMPARRAPKMPTRDYRNI</sequence>
<evidence type="ECO:0000313" key="2">
    <source>
        <dbReference type="EMBL" id="PYE15121.1"/>
    </source>
</evidence>
<accession>A0A318RSC5</accession>